<dbReference type="Pfam" id="PF03465">
    <property type="entry name" value="eRF1_3"/>
    <property type="match status" value="1"/>
</dbReference>
<dbReference type="Gene3D" id="3.30.420.60">
    <property type="entry name" value="eRF1 domain 2"/>
    <property type="match status" value="1"/>
</dbReference>
<evidence type="ECO:0000256" key="1">
    <source>
        <dbReference type="ARBA" id="ARBA00001968"/>
    </source>
</evidence>
<keyword evidence="5" id="KW-0963">Cytoplasm</keyword>
<accession>A0A7J6NI75</accession>
<proteinExistence type="inferred from homology"/>
<dbReference type="SMART" id="SM01194">
    <property type="entry name" value="eRF1_1"/>
    <property type="match status" value="1"/>
</dbReference>
<evidence type="ECO:0000313" key="10">
    <source>
        <dbReference type="Proteomes" id="UP000553632"/>
    </source>
</evidence>
<keyword evidence="10" id="KW-1185">Reference proteome</keyword>
<evidence type="ECO:0000256" key="5">
    <source>
        <dbReference type="ARBA" id="ARBA00022490"/>
    </source>
</evidence>
<dbReference type="SUPFAM" id="SSF53137">
    <property type="entry name" value="Translational machinery components"/>
    <property type="match status" value="1"/>
</dbReference>
<dbReference type="OMA" id="LKMIILC"/>
<dbReference type="SUPFAM" id="SSF55315">
    <property type="entry name" value="L30e-like"/>
    <property type="match status" value="1"/>
</dbReference>
<dbReference type="PANTHER" id="PTHR10853">
    <property type="entry name" value="PELOTA"/>
    <property type="match status" value="1"/>
</dbReference>
<comment type="cofactor">
    <cofactor evidence="1">
        <name>a divalent metal cation</name>
        <dbReference type="ChEBI" id="CHEBI:60240"/>
    </cofactor>
</comment>
<dbReference type="GO" id="GO:0070651">
    <property type="term" value="P:nonfunctional rRNA decay"/>
    <property type="evidence" value="ECO:0007669"/>
    <property type="project" value="TreeGrafter"/>
</dbReference>
<dbReference type="GO" id="GO:0070481">
    <property type="term" value="P:nuclear-transcribed mRNA catabolic process, non-stop decay"/>
    <property type="evidence" value="ECO:0007669"/>
    <property type="project" value="InterPro"/>
</dbReference>
<protein>
    <recommendedName>
        <fullName evidence="4">Eukaryotic peptide chain release factor subunit 1</fullName>
    </recommendedName>
</protein>
<sequence>MKLELKQIEKDGSGRVVVIPEESEDIWHLYNLVQRGDRITANTVRKVSKETSSGSVSSEKRHLRLTIAVTTVDYDGEANIIRFSGKNRTESPYIKLNQHHTIEVGLNNKIQLSKGRWDSISLDILNEATNVSANAELAIVLIDSGLANLYLLTRVLAKEMAKVSVNIPKKRSGSSGYDKALNKFYDQGVKALLDLEVTHTRFLVYVAMKQHVDFDKVKCIVIAGPGFVRDDFIKYAREEATKKADSQMLNATKNKFVSCHCSTAYKQGLNELMQDETVKSQVADTKAMSNVAALDRFYTMLKNDPERAVYGPGPVTKAAEMGAIDELLITDGLFRSSSVGVRKRYVALVEEVQATSHVFIFSTQHEMDSGPLRRGLLSCSCVERLRESRSETVFYSAWEANSLQLIQPLWFPCPDLDDEYALTEQEALGSSDDEGRDGTAESSELDDSFLAGI</sequence>
<dbReference type="InterPro" id="IPR005141">
    <property type="entry name" value="eRF1_2"/>
</dbReference>
<feature type="region of interest" description="Disordered" evidence="7">
    <location>
        <begin position="425"/>
        <end position="453"/>
    </location>
</feature>
<comment type="caution">
    <text evidence="9">The sequence shown here is derived from an EMBL/GenBank/DDBJ whole genome shotgun (WGS) entry which is preliminary data.</text>
</comment>
<dbReference type="InterPro" id="IPR058547">
    <property type="entry name" value="Pelota_N"/>
</dbReference>
<evidence type="ECO:0000313" key="9">
    <source>
        <dbReference type="EMBL" id="KAF4683150.1"/>
    </source>
</evidence>
<dbReference type="GO" id="GO:0005737">
    <property type="term" value="C:cytoplasm"/>
    <property type="evidence" value="ECO:0007669"/>
    <property type="project" value="UniProtKB-SubCell"/>
</dbReference>
<dbReference type="GO" id="GO:0070966">
    <property type="term" value="P:nuclear-transcribed mRNA catabolic process, no-go decay"/>
    <property type="evidence" value="ECO:0007669"/>
    <property type="project" value="InterPro"/>
</dbReference>
<dbReference type="InterPro" id="IPR005142">
    <property type="entry name" value="eRF1_3"/>
</dbReference>
<evidence type="ECO:0000256" key="3">
    <source>
        <dbReference type="ARBA" id="ARBA00009504"/>
    </source>
</evidence>
<dbReference type="EMBL" id="JABANO010040680">
    <property type="protein sequence ID" value="KAF4683150.1"/>
    <property type="molecule type" value="Genomic_DNA"/>
</dbReference>
<dbReference type="InterPro" id="IPR005140">
    <property type="entry name" value="eRF1_Pelota-like_N"/>
</dbReference>
<dbReference type="GO" id="GO:0071025">
    <property type="term" value="P:RNA surveillance"/>
    <property type="evidence" value="ECO:0007669"/>
    <property type="project" value="InterPro"/>
</dbReference>
<dbReference type="InterPro" id="IPR029064">
    <property type="entry name" value="Ribosomal_eL30-like_sf"/>
</dbReference>
<dbReference type="AlphaFoldDB" id="A0A7J6NI75"/>
<comment type="subcellular location">
    <subcellularLocation>
        <location evidence="2">Cytoplasm</location>
    </subcellularLocation>
</comment>
<evidence type="ECO:0000256" key="4">
    <source>
        <dbReference type="ARBA" id="ARBA00013382"/>
    </source>
</evidence>
<gene>
    <name evidence="9" type="ORF">FOZ63_023090</name>
</gene>
<feature type="domain" description="eRF1/Pelota-like N-terminal" evidence="8">
    <location>
        <begin position="1"/>
        <end position="130"/>
    </location>
</feature>
<dbReference type="GO" id="GO:0046872">
    <property type="term" value="F:metal ion binding"/>
    <property type="evidence" value="ECO:0007669"/>
    <property type="project" value="UniProtKB-KW"/>
</dbReference>
<evidence type="ECO:0000256" key="2">
    <source>
        <dbReference type="ARBA" id="ARBA00004496"/>
    </source>
</evidence>
<evidence type="ECO:0000256" key="6">
    <source>
        <dbReference type="ARBA" id="ARBA00022723"/>
    </source>
</evidence>
<dbReference type="InterPro" id="IPR004405">
    <property type="entry name" value="TF_pelota"/>
</dbReference>
<dbReference type="Pfam" id="PF03464">
    <property type="entry name" value="eRF1_2"/>
    <property type="match status" value="1"/>
</dbReference>
<dbReference type="InterPro" id="IPR038069">
    <property type="entry name" value="Pelota/DOM34_N"/>
</dbReference>
<dbReference type="Gene3D" id="3.30.1330.30">
    <property type="match status" value="1"/>
</dbReference>
<evidence type="ECO:0000256" key="7">
    <source>
        <dbReference type="SAM" id="MobiDB-lite"/>
    </source>
</evidence>
<keyword evidence="6" id="KW-0479">Metal-binding</keyword>
<dbReference type="NCBIfam" id="TIGR00111">
    <property type="entry name" value="pelota"/>
    <property type="match status" value="1"/>
</dbReference>
<dbReference type="Pfam" id="PF26356">
    <property type="entry name" value="Pelota_N"/>
    <property type="match status" value="1"/>
</dbReference>
<organism evidence="9 10">
    <name type="scientific">Perkinsus olseni</name>
    <name type="common">Perkinsus atlanticus</name>
    <dbReference type="NCBI Taxonomy" id="32597"/>
    <lineage>
        <taxon>Eukaryota</taxon>
        <taxon>Sar</taxon>
        <taxon>Alveolata</taxon>
        <taxon>Perkinsozoa</taxon>
        <taxon>Perkinsea</taxon>
        <taxon>Perkinsida</taxon>
        <taxon>Perkinsidae</taxon>
        <taxon>Perkinsus</taxon>
    </lineage>
</organism>
<dbReference type="SUPFAM" id="SSF159065">
    <property type="entry name" value="Dom34/Pelota N-terminal domain-like"/>
    <property type="match status" value="1"/>
</dbReference>
<comment type="similarity">
    <text evidence="3">Belongs to the eukaryotic release factor 1 family. Pelota subfamily.</text>
</comment>
<dbReference type="PANTHER" id="PTHR10853:SF0">
    <property type="entry name" value="PROTEIN PELOTA HOMOLOG"/>
    <property type="match status" value="1"/>
</dbReference>
<dbReference type="Gene3D" id="2.30.30.870">
    <property type="entry name" value="Pelota, domain A"/>
    <property type="match status" value="1"/>
</dbReference>
<reference evidence="9 10" key="1">
    <citation type="submission" date="2020-04" db="EMBL/GenBank/DDBJ databases">
        <title>Perkinsus olseni comparative genomics.</title>
        <authorList>
            <person name="Bogema D.R."/>
        </authorList>
    </citation>
    <scope>NUCLEOTIDE SEQUENCE [LARGE SCALE GENOMIC DNA]</scope>
    <source>
        <strain evidence="9 10">ATCC PRA-207</strain>
    </source>
</reference>
<evidence type="ECO:0000259" key="8">
    <source>
        <dbReference type="SMART" id="SM01194"/>
    </source>
</evidence>
<dbReference type="GO" id="GO:0032790">
    <property type="term" value="P:ribosome disassembly"/>
    <property type="evidence" value="ECO:0007669"/>
    <property type="project" value="TreeGrafter"/>
</dbReference>
<dbReference type="FunFam" id="2.30.30.870:FF:000001">
    <property type="entry name" value="Protein pelota homolog"/>
    <property type="match status" value="1"/>
</dbReference>
<name>A0A7J6NI75_PEROL</name>
<dbReference type="Proteomes" id="UP000553632">
    <property type="component" value="Unassembled WGS sequence"/>
</dbReference>
<dbReference type="InterPro" id="IPR042226">
    <property type="entry name" value="eFR1_2_sf"/>
</dbReference>